<dbReference type="GO" id="GO:0004519">
    <property type="term" value="F:endonuclease activity"/>
    <property type="evidence" value="ECO:0007669"/>
    <property type="project" value="UniProtKB-KW"/>
</dbReference>
<keyword evidence="1" id="KW-0378">Hydrolase</keyword>
<dbReference type="NCBIfam" id="NF033179">
    <property type="entry name" value="TnsA_like_Actin"/>
    <property type="match status" value="1"/>
</dbReference>
<name>A0A7K3R1X6_9ACTN</name>
<keyword evidence="1" id="KW-0540">Nuclease</keyword>
<dbReference type="AlphaFoldDB" id="A0A7K3R1X6"/>
<keyword evidence="1" id="KW-0255">Endonuclease</keyword>
<gene>
    <name evidence="1" type="ORF">G3I21_31475</name>
</gene>
<dbReference type="EMBL" id="JAAGMR010000353">
    <property type="protein sequence ID" value="NEB96154.1"/>
    <property type="molecule type" value="Genomic_DNA"/>
</dbReference>
<dbReference type="InterPro" id="IPR048000">
    <property type="entry name" value="TnsA-like"/>
</dbReference>
<dbReference type="Proteomes" id="UP000470520">
    <property type="component" value="Unassembled WGS sequence"/>
</dbReference>
<proteinExistence type="predicted"/>
<evidence type="ECO:0000313" key="2">
    <source>
        <dbReference type="Proteomes" id="UP000470520"/>
    </source>
</evidence>
<organism evidence="1 2">
    <name type="scientific">Streptomyces bauhiniae</name>
    <dbReference type="NCBI Taxonomy" id="2340725"/>
    <lineage>
        <taxon>Bacteria</taxon>
        <taxon>Bacillati</taxon>
        <taxon>Actinomycetota</taxon>
        <taxon>Actinomycetes</taxon>
        <taxon>Kitasatosporales</taxon>
        <taxon>Streptomycetaceae</taxon>
        <taxon>Streptomyces</taxon>
    </lineage>
</organism>
<protein>
    <submittedName>
        <fullName evidence="1">TnsA-like heteromeric transposase endonuclease subunit</fullName>
    </submittedName>
</protein>
<sequence length="250" mass="27711">MGLGGTSDTAPLHADEFEVGWRDAAGEHRRPLSEAEEVEFETGLPVRGFPSYRGQRNFPGLYWSATTGGHVGFESWLERDHAMLLDFTPEVTGLLSQPLWLFWQNDKGRVVSHAPDYFARFEDGRGLLVDCRPLDRVDERSAAKFAVTRLACEAVGWGYRVVGMVDPIRMANVRWLAGYRHPRHATTAGMAERLMAAFSVPSPLVGQASLLGDPIAVLPAVFHLLWAGRLRADLAKPLTDTTLVSRAEAW</sequence>
<evidence type="ECO:0000313" key="1">
    <source>
        <dbReference type="EMBL" id="NEB96154.1"/>
    </source>
</evidence>
<accession>A0A7K3R1X6</accession>
<dbReference type="RefSeq" id="WP_164195652.1">
    <property type="nucleotide sequence ID" value="NZ_JAAGMR010000353.1"/>
</dbReference>
<comment type="caution">
    <text evidence="1">The sequence shown here is derived from an EMBL/GenBank/DDBJ whole genome shotgun (WGS) entry which is preliminary data.</text>
</comment>
<reference evidence="1 2" key="1">
    <citation type="submission" date="2020-01" db="EMBL/GenBank/DDBJ databases">
        <title>Insect and environment-associated Actinomycetes.</title>
        <authorList>
            <person name="Currrie C."/>
            <person name="Chevrette M."/>
            <person name="Carlson C."/>
            <person name="Stubbendieck R."/>
            <person name="Wendt-Pienkowski E."/>
        </authorList>
    </citation>
    <scope>NUCLEOTIDE SEQUENCE [LARGE SCALE GENOMIC DNA]</scope>
    <source>
        <strain evidence="1 2">SID7754</strain>
    </source>
</reference>